<evidence type="ECO:0000313" key="2">
    <source>
        <dbReference type="Proteomes" id="UP000828390"/>
    </source>
</evidence>
<dbReference type="EMBL" id="JAIWYP010000002">
    <property type="protein sequence ID" value="KAH3872768.1"/>
    <property type="molecule type" value="Genomic_DNA"/>
</dbReference>
<reference evidence="1" key="2">
    <citation type="submission" date="2020-11" db="EMBL/GenBank/DDBJ databases">
        <authorList>
            <person name="McCartney M.A."/>
            <person name="Auch B."/>
            <person name="Kono T."/>
            <person name="Mallez S."/>
            <person name="Becker A."/>
            <person name="Gohl D.M."/>
            <person name="Silverstein K.A.T."/>
            <person name="Koren S."/>
            <person name="Bechman K.B."/>
            <person name="Herman A."/>
            <person name="Abrahante J.E."/>
            <person name="Garbe J."/>
        </authorList>
    </citation>
    <scope>NUCLEOTIDE SEQUENCE</scope>
    <source>
        <strain evidence="1">Duluth1</strain>
        <tissue evidence="1">Whole animal</tissue>
    </source>
</reference>
<evidence type="ECO:0000313" key="1">
    <source>
        <dbReference type="EMBL" id="KAH3872768.1"/>
    </source>
</evidence>
<gene>
    <name evidence="1" type="ORF">DPMN_035991</name>
</gene>
<comment type="caution">
    <text evidence="1">The sequence shown here is derived from an EMBL/GenBank/DDBJ whole genome shotgun (WGS) entry which is preliminary data.</text>
</comment>
<sequence length="107" mass="12184">MEQVSVSVAIPTHKYDLLMVQQHITGELNYTFQNLQHKVTGEGFATMDTHNRMLLSCAKCWDSMKSILPYTMRGHSSVHKIAHMSSVDRVAVETKQTYSNALRRQMG</sequence>
<accession>A0A9D4M9W9</accession>
<protein>
    <submittedName>
        <fullName evidence="1">Uncharacterized protein</fullName>
    </submittedName>
</protein>
<dbReference type="Proteomes" id="UP000828390">
    <property type="component" value="Unassembled WGS sequence"/>
</dbReference>
<proteinExistence type="predicted"/>
<keyword evidence="2" id="KW-1185">Reference proteome</keyword>
<name>A0A9D4M9W9_DREPO</name>
<dbReference type="AlphaFoldDB" id="A0A9D4M9W9"/>
<reference evidence="1" key="1">
    <citation type="journal article" date="2019" name="bioRxiv">
        <title>The Genome of the Zebra Mussel, Dreissena polymorpha: A Resource for Invasive Species Research.</title>
        <authorList>
            <person name="McCartney M.A."/>
            <person name="Auch B."/>
            <person name="Kono T."/>
            <person name="Mallez S."/>
            <person name="Zhang Y."/>
            <person name="Obille A."/>
            <person name="Becker A."/>
            <person name="Abrahante J.E."/>
            <person name="Garbe J."/>
            <person name="Badalamenti J.P."/>
            <person name="Herman A."/>
            <person name="Mangelson H."/>
            <person name="Liachko I."/>
            <person name="Sullivan S."/>
            <person name="Sone E.D."/>
            <person name="Koren S."/>
            <person name="Silverstein K.A.T."/>
            <person name="Beckman K.B."/>
            <person name="Gohl D.M."/>
        </authorList>
    </citation>
    <scope>NUCLEOTIDE SEQUENCE</scope>
    <source>
        <strain evidence="1">Duluth1</strain>
        <tissue evidence="1">Whole animal</tissue>
    </source>
</reference>
<organism evidence="1 2">
    <name type="scientific">Dreissena polymorpha</name>
    <name type="common">Zebra mussel</name>
    <name type="synonym">Mytilus polymorpha</name>
    <dbReference type="NCBI Taxonomy" id="45954"/>
    <lineage>
        <taxon>Eukaryota</taxon>
        <taxon>Metazoa</taxon>
        <taxon>Spiralia</taxon>
        <taxon>Lophotrochozoa</taxon>
        <taxon>Mollusca</taxon>
        <taxon>Bivalvia</taxon>
        <taxon>Autobranchia</taxon>
        <taxon>Heteroconchia</taxon>
        <taxon>Euheterodonta</taxon>
        <taxon>Imparidentia</taxon>
        <taxon>Neoheterodontei</taxon>
        <taxon>Myida</taxon>
        <taxon>Dreissenoidea</taxon>
        <taxon>Dreissenidae</taxon>
        <taxon>Dreissena</taxon>
    </lineage>
</organism>